<evidence type="ECO:0000313" key="1">
    <source>
        <dbReference type="EMBL" id="ATP23676.1"/>
    </source>
</evidence>
<sequence length="75" mass="8848">MRNHEEQQHKTCCNVGAGIAEISPVLSPHSHNLHKSHRGYSDHVDLNDRPRLRVAACRRSPDRHELHHQFHRYDR</sequence>
<gene>
    <name evidence="1" type="ORF">CQ842_08720</name>
</gene>
<proteinExistence type="predicted"/>
<dbReference type="AlphaFoldDB" id="A0AAI8H2E0"/>
<accession>A0AAI8H2E0</accession>
<name>A0AAI8H2E0_ECOLX</name>
<dbReference type="EMBL" id="CP024092">
    <property type="protein sequence ID" value="ATP23676.1"/>
    <property type="molecule type" value="Genomic_DNA"/>
</dbReference>
<organism evidence="1">
    <name type="scientific">Escherichia coli</name>
    <dbReference type="NCBI Taxonomy" id="562"/>
    <lineage>
        <taxon>Bacteria</taxon>
        <taxon>Pseudomonadati</taxon>
        <taxon>Pseudomonadota</taxon>
        <taxon>Gammaproteobacteria</taxon>
        <taxon>Enterobacterales</taxon>
        <taxon>Enterobacteriaceae</taxon>
        <taxon>Escherichia</taxon>
    </lineage>
</organism>
<reference evidence="1" key="1">
    <citation type="submission" date="2017-10" db="EMBL/GenBank/DDBJ databases">
        <title>Genome and in vitro analysis of Escherichia coli resistant to antibiotic.</title>
        <authorList>
            <person name="Pereira U.P."/>
            <person name="Facimoto C.T."/>
            <person name="Campos P.A."/>
            <person name="Araujo B.F."/>
            <person name="Royer S."/>
            <person name="Goncalves I.R."/>
            <person name="Ferreira M.L."/>
            <person name="Gontijo P."/>
            <person name="Ribas R.M."/>
        </authorList>
    </citation>
    <scope>NUCLEOTIDE SEQUENCE [LARGE SCALE GENOMIC DNA]</scope>
    <source>
        <strain evidence="1">UFU_EC98</strain>
    </source>
</reference>
<protein>
    <submittedName>
        <fullName evidence="1">Uncharacterized protein</fullName>
    </submittedName>
</protein>